<name>A0A1T4R5U0_9BACT</name>
<organism evidence="1 2">
    <name type="scientific">Fibrobacter intestinalis</name>
    <dbReference type="NCBI Taxonomy" id="28122"/>
    <lineage>
        <taxon>Bacteria</taxon>
        <taxon>Pseudomonadati</taxon>
        <taxon>Fibrobacterota</taxon>
        <taxon>Fibrobacteria</taxon>
        <taxon>Fibrobacterales</taxon>
        <taxon>Fibrobacteraceae</taxon>
        <taxon>Fibrobacter</taxon>
    </lineage>
</organism>
<dbReference type="STRING" id="28122.SAMN02745108_02565"/>
<reference evidence="1 2" key="1">
    <citation type="submission" date="2017-02" db="EMBL/GenBank/DDBJ databases">
        <authorList>
            <person name="Peterson S.W."/>
        </authorList>
    </citation>
    <scope>NUCLEOTIDE SEQUENCE [LARGE SCALE GENOMIC DNA]</scope>
    <source>
        <strain evidence="1 2">ATCC 43854</strain>
    </source>
</reference>
<sequence length="212" mass="24539">RILCLFCLIFLGCSDLSDIFSSDDSQEVKMAKTHGSYLFVYLAVHCERDMSCRSSVRVKGTPSPKSEYKYGFHYTFIAGNDTLVAESDRFIDGGDTLPSWNVPVTDGHVRFSLLDKKKKHKDYDIDLAPWLGEASPSQDSVAFTNFEVGSRVCFYKVQGESYCQTIQERTEKITVPNDSTFYPFFRVWHDDFYFDVGKYTDELYLWLTAYWR</sequence>
<dbReference type="RefSeq" id="WP_234978176.1">
    <property type="nucleotide sequence ID" value="NZ_FUWU01000063.1"/>
</dbReference>
<protein>
    <submittedName>
        <fullName evidence="1">Uncharacterized protein</fullName>
    </submittedName>
</protein>
<dbReference type="AlphaFoldDB" id="A0A1T4R5U0"/>
<dbReference type="Proteomes" id="UP000190449">
    <property type="component" value="Unassembled WGS sequence"/>
</dbReference>
<gene>
    <name evidence="1" type="ORF">SAMN02745108_02565</name>
</gene>
<evidence type="ECO:0000313" key="1">
    <source>
        <dbReference type="EMBL" id="SKA11412.1"/>
    </source>
</evidence>
<accession>A0A1T4R5U0</accession>
<proteinExistence type="predicted"/>
<dbReference type="EMBL" id="FUWU01000063">
    <property type="protein sequence ID" value="SKA11412.1"/>
    <property type="molecule type" value="Genomic_DNA"/>
</dbReference>
<feature type="non-terminal residue" evidence="1">
    <location>
        <position position="1"/>
    </location>
</feature>
<evidence type="ECO:0000313" key="2">
    <source>
        <dbReference type="Proteomes" id="UP000190449"/>
    </source>
</evidence>